<dbReference type="AlphaFoldDB" id="A0AAF0BLL4"/>
<evidence type="ECO:0000259" key="1">
    <source>
        <dbReference type="Pfam" id="PF13467"/>
    </source>
</evidence>
<reference evidence="2" key="1">
    <citation type="submission" date="2023-01" db="EMBL/GenBank/DDBJ databases">
        <title>The genome sequence of Kordiimonadaceae bacterium 6D33.</title>
        <authorList>
            <person name="Liu Y."/>
        </authorList>
    </citation>
    <scope>NUCLEOTIDE SEQUENCE</scope>
    <source>
        <strain evidence="2">6D33</strain>
    </source>
</reference>
<keyword evidence="3" id="KW-1185">Reference proteome</keyword>
<feature type="domain" description="Ribbon-helix-helix" evidence="1">
    <location>
        <begin position="10"/>
        <end position="70"/>
    </location>
</feature>
<evidence type="ECO:0000313" key="3">
    <source>
        <dbReference type="Proteomes" id="UP001217500"/>
    </source>
</evidence>
<dbReference type="EMBL" id="CP116805">
    <property type="protein sequence ID" value="WCL53580.1"/>
    <property type="molecule type" value="Genomic_DNA"/>
</dbReference>
<accession>A0AAF0BLL4</accession>
<sequence>MLDLDDATLEKHSVTLAGHRTSISLERGFWRHLRRLADEEGLAINELVRLIDEARTGSLSGALRAYVLQNLERDLAKLHA</sequence>
<protein>
    <submittedName>
        <fullName evidence="2">Ribbon-helix-helix domain-containing protein</fullName>
    </submittedName>
</protein>
<name>A0AAF0BLL4_9PROT</name>
<dbReference type="InterPro" id="IPR038268">
    <property type="entry name" value="RHH_sf"/>
</dbReference>
<evidence type="ECO:0000313" key="2">
    <source>
        <dbReference type="EMBL" id="WCL53580.1"/>
    </source>
</evidence>
<dbReference type="Gene3D" id="1.10.3990.20">
    <property type="entry name" value="protein bp1543"/>
    <property type="match status" value="1"/>
</dbReference>
<gene>
    <name evidence="2" type="ORF">PH603_13660</name>
</gene>
<dbReference type="Proteomes" id="UP001217500">
    <property type="component" value="Chromosome"/>
</dbReference>
<dbReference type="InterPro" id="IPR027373">
    <property type="entry name" value="RHH_dom"/>
</dbReference>
<organism evidence="2 3">
    <name type="scientific">Gimibacter soli</name>
    <dbReference type="NCBI Taxonomy" id="3024400"/>
    <lineage>
        <taxon>Bacteria</taxon>
        <taxon>Pseudomonadati</taxon>
        <taxon>Pseudomonadota</taxon>
        <taxon>Alphaproteobacteria</taxon>
        <taxon>Kordiimonadales</taxon>
        <taxon>Temperatibacteraceae</taxon>
        <taxon>Gimibacter</taxon>
    </lineage>
</organism>
<dbReference type="Pfam" id="PF13467">
    <property type="entry name" value="RHH_4"/>
    <property type="match status" value="1"/>
</dbReference>
<dbReference type="KEGG" id="gso:PH603_13660"/>
<dbReference type="RefSeq" id="WP_289503092.1">
    <property type="nucleotide sequence ID" value="NZ_CP116805.1"/>
</dbReference>
<proteinExistence type="predicted"/>